<dbReference type="AlphaFoldDB" id="A0A1G9QAY2"/>
<dbReference type="HAMAP" id="MF_00160">
    <property type="entry name" value="SerC_aminotrans_5"/>
    <property type="match status" value="1"/>
</dbReference>
<name>A0A1G9QAY2_9FIRM</name>
<comment type="pathway">
    <text evidence="2 11">Amino-acid biosynthesis; L-serine biosynthesis; L-serine from 3-phospho-D-glycerate: step 2/3.</text>
</comment>
<evidence type="ECO:0000313" key="13">
    <source>
        <dbReference type="EMBL" id="SDM08238.1"/>
    </source>
</evidence>
<feature type="binding site" evidence="11">
    <location>
        <begin position="77"/>
        <end position="78"/>
    </location>
    <ligand>
        <name>pyridoxal 5'-phosphate</name>
        <dbReference type="ChEBI" id="CHEBI:597326"/>
    </ligand>
</feature>
<evidence type="ECO:0000256" key="9">
    <source>
        <dbReference type="ARBA" id="ARBA00047630"/>
    </source>
</evidence>
<dbReference type="Pfam" id="PF00266">
    <property type="entry name" value="Aminotran_5"/>
    <property type="match status" value="1"/>
</dbReference>
<keyword evidence="11" id="KW-0963">Cytoplasm</keyword>
<keyword evidence="6 11" id="KW-0808">Transferase</keyword>
<evidence type="ECO:0000256" key="5">
    <source>
        <dbReference type="ARBA" id="ARBA00022605"/>
    </source>
</evidence>
<dbReference type="RefSeq" id="WP_092070264.1">
    <property type="nucleotide sequence ID" value="NZ_FNHB01000002.1"/>
</dbReference>
<dbReference type="EMBL" id="FNHB01000002">
    <property type="protein sequence ID" value="SDM08238.1"/>
    <property type="molecule type" value="Genomic_DNA"/>
</dbReference>
<organism evidence="13 14">
    <name type="scientific">Dendrosporobacter quercicolus</name>
    <dbReference type="NCBI Taxonomy" id="146817"/>
    <lineage>
        <taxon>Bacteria</taxon>
        <taxon>Bacillati</taxon>
        <taxon>Bacillota</taxon>
        <taxon>Negativicutes</taxon>
        <taxon>Selenomonadales</taxon>
        <taxon>Sporomusaceae</taxon>
        <taxon>Dendrosporobacter</taxon>
    </lineage>
</organism>
<comment type="caution">
    <text evidence="11">Lacks conserved residue(s) required for the propagation of feature annotation.</text>
</comment>
<comment type="catalytic activity">
    <reaction evidence="9 11">
        <text>4-(phosphooxy)-L-threonine + 2-oxoglutarate = (R)-3-hydroxy-2-oxo-4-phosphooxybutanoate + L-glutamate</text>
        <dbReference type="Rhea" id="RHEA:16573"/>
        <dbReference type="ChEBI" id="CHEBI:16810"/>
        <dbReference type="ChEBI" id="CHEBI:29985"/>
        <dbReference type="ChEBI" id="CHEBI:58452"/>
        <dbReference type="ChEBI" id="CHEBI:58538"/>
        <dbReference type="EC" id="2.6.1.52"/>
    </reaction>
</comment>
<keyword evidence="5 11" id="KW-0028">Amino-acid biosynthesis</keyword>
<evidence type="ECO:0000259" key="12">
    <source>
        <dbReference type="Pfam" id="PF00266"/>
    </source>
</evidence>
<comment type="cofactor">
    <cofactor evidence="11">
        <name>pyridoxal 5'-phosphate</name>
        <dbReference type="ChEBI" id="CHEBI:597326"/>
    </cofactor>
    <text evidence="11">Binds 1 pyridoxal phosphate per subunit.</text>
</comment>
<dbReference type="GO" id="GO:0005737">
    <property type="term" value="C:cytoplasm"/>
    <property type="evidence" value="ECO:0007669"/>
    <property type="project" value="UniProtKB-SubCell"/>
</dbReference>
<dbReference type="InterPro" id="IPR015422">
    <property type="entry name" value="PyrdxlP-dep_Trfase_small"/>
</dbReference>
<feature type="binding site" evidence="11">
    <location>
        <position position="173"/>
    </location>
    <ligand>
        <name>pyridoxal 5'-phosphate</name>
        <dbReference type="ChEBI" id="CHEBI:597326"/>
    </ligand>
</feature>
<dbReference type="InterPro" id="IPR015421">
    <property type="entry name" value="PyrdxlP-dep_Trfase_major"/>
</dbReference>
<keyword evidence="4 11" id="KW-0032">Aminotransferase</keyword>
<evidence type="ECO:0000256" key="2">
    <source>
        <dbReference type="ARBA" id="ARBA00005099"/>
    </source>
</evidence>
<dbReference type="SUPFAM" id="SSF53383">
    <property type="entry name" value="PLP-dependent transferases"/>
    <property type="match status" value="1"/>
</dbReference>
<reference evidence="13 14" key="1">
    <citation type="submission" date="2016-10" db="EMBL/GenBank/DDBJ databases">
        <authorList>
            <person name="de Groot N.N."/>
        </authorList>
    </citation>
    <scope>NUCLEOTIDE SEQUENCE [LARGE SCALE GENOMIC DNA]</scope>
    <source>
        <strain evidence="13 14">DSM 1736</strain>
    </source>
</reference>
<dbReference type="PIRSF" id="PIRSF000525">
    <property type="entry name" value="SerC"/>
    <property type="match status" value="1"/>
</dbReference>
<dbReference type="Gene3D" id="3.40.640.10">
    <property type="entry name" value="Type I PLP-dependent aspartate aminotransferase-like (Major domain)"/>
    <property type="match status" value="1"/>
</dbReference>
<feature type="binding site" evidence="11">
    <location>
        <position position="43"/>
    </location>
    <ligand>
        <name>L-glutamate</name>
        <dbReference type="ChEBI" id="CHEBI:29985"/>
    </ligand>
</feature>
<protein>
    <recommendedName>
        <fullName evidence="11">Phosphoserine aminotransferase</fullName>
        <ecNumber evidence="11">2.6.1.52</ecNumber>
    </recommendedName>
    <alternativeName>
        <fullName evidence="11">Phosphohydroxythreonine aminotransferase</fullName>
        <shortName evidence="11">PSAT</shortName>
    </alternativeName>
</protein>
<comment type="subunit">
    <text evidence="11">Homodimer.</text>
</comment>
<evidence type="ECO:0000256" key="8">
    <source>
        <dbReference type="ARBA" id="ARBA00023299"/>
    </source>
</evidence>
<dbReference type="OrthoDB" id="9809412at2"/>
<evidence type="ECO:0000256" key="6">
    <source>
        <dbReference type="ARBA" id="ARBA00022679"/>
    </source>
</evidence>
<dbReference type="GO" id="GO:0030170">
    <property type="term" value="F:pyridoxal phosphate binding"/>
    <property type="evidence" value="ECO:0007669"/>
    <property type="project" value="UniProtKB-UniRule"/>
</dbReference>
<dbReference type="InterPro" id="IPR022278">
    <property type="entry name" value="Pser_aminoTfrase"/>
</dbReference>
<dbReference type="Gene3D" id="3.90.1150.10">
    <property type="entry name" value="Aspartate Aminotransferase, domain 1"/>
    <property type="match status" value="1"/>
</dbReference>
<comment type="similarity">
    <text evidence="3 11">Belongs to the class-V pyridoxal-phosphate-dependent aminotransferase family. SerC subfamily.</text>
</comment>
<feature type="modified residue" description="N6-(pyridoxal phosphate)lysine" evidence="11">
    <location>
        <position position="197"/>
    </location>
</feature>
<dbReference type="GO" id="GO:0004648">
    <property type="term" value="F:O-phospho-L-serine:2-oxoglutarate aminotransferase activity"/>
    <property type="evidence" value="ECO:0007669"/>
    <property type="project" value="UniProtKB-UniRule"/>
</dbReference>
<dbReference type="FunFam" id="3.40.640.10:FF:000010">
    <property type="entry name" value="Phosphoserine aminotransferase"/>
    <property type="match status" value="1"/>
</dbReference>
<gene>
    <name evidence="11" type="primary">serC</name>
    <name evidence="13" type="ORF">SAMN04488502_102108</name>
</gene>
<dbReference type="Proteomes" id="UP000214880">
    <property type="component" value="Unassembled WGS sequence"/>
</dbReference>
<evidence type="ECO:0000256" key="7">
    <source>
        <dbReference type="ARBA" id="ARBA00022898"/>
    </source>
</evidence>
<evidence type="ECO:0000256" key="11">
    <source>
        <dbReference type="HAMAP-Rule" id="MF_00160"/>
    </source>
</evidence>
<accession>A0A1G9QAY2</accession>
<dbReference type="CDD" id="cd00611">
    <property type="entry name" value="PSAT_like"/>
    <property type="match status" value="1"/>
</dbReference>
<dbReference type="PANTHER" id="PTHR43247:SF1">
    <property type="entry name" value="PHOSPHOSERINE AMINOTRANSFERASE"/>
    <property type="match status" value="1"/>
</dbReference>
<keyword evidence="7 11" id="KW-0663">Pyridoxal phosphate</keyword>
<dbReference type="InterPro" id="IPR000192">
    <property type="entry name" value="Aminotrans_V_dom"/>
</dbReference>
<feature type="binding site" evidence="11">
    <location>
        <position position="153"/>
    </location>
    <ligand>
        <name>pyridoxal 5'-phosphate</name>
        <dbReference type="ChEBI" id="CHEBI:597326"/>
    </ligand>
</feature>
<evidence type="ECO:0000256" key="4">
    <source>
        <dbReference type="ARBA" id="ARBA00022576"/>
    </source>
</evidence>
<dbReference type="NCBIfam" id="TIGR01364">
    <property type="entry name" value="serC_1"/>
    <property type="match status" value="1"/>
</dbReference>
<dbReference type="EC" id="2.6.1.52" evidence="11"/>
<evidence type="ECO:0000256" key="10">
    <source>
        <dbReference type="ARBA" id="ARBA00049007"/>
    </source>
</evidence>
<dbReference type="STRING" id="146817.SAMN04488502_102108"/>
<comment type="subcellular location">
    <subcellularLocation>
        <location evidence="11">Cytoplasm</location>
    </subcellularLocation>
</comment>
<dbReference type="InterPro" id="IPR015424">
    <property type="entry name" value="PyrdxlP-dep_Trfase"/>
</dbReference>
<dbReference type="UniPathway" id="UPA00135">
    <property type="reaction ID" value="UER00197"/>
</dbReference>
<feature type="binding site" evidence="11">
    <location>
        <position position="196"/>
    </location>
    <ligand>
        <name>pyridoxal 5'-phosphate</name>
        <dbReference type="ChEBI" id="CHEBI:597326"/>
    </ligand>
</feature>
<dbReference type="GO" id="GO:0006564">
    <property type="term" value="P:L-serine biosynthetic process"/>
    <property type="evidence" value="ECO:0007669"/>
    <property type="project" value="UniProtKB-UniRule"/>
</dbReference>
<keyword evidence="8 11" id="KW-0718">Serine biosynthesis</keyword>
<comment type="catalytic activity">
    <reaction evidence="10 11">
        <text>O-phospho-L-serine + 2-oxoglutarate = 3-phosphooxypyruvate + L-glutamate</text>
        <dbReference type="Rhea" id="RHEA:14329"/>
        <dbReference type="ChEBI" id="CHEBI:16810"/>
        <dbReference type="ChEBI" id="CHEBI:18110"/>
        <dbReference type="ChEBI" id="CHEBI:29985"/>
        <dbReference type="ChEBI" id="CHEBI:57524"/>
        <dbReference type="EC" id="2.6.1.52"/>
    </reaction>
</comment>
<evidence type="ECO:0000313" key="14">
    <source>
        <dbReference type="Proteomes" id="UP000214880"/>
    </source>
</evidence>
<feature type="domain" description="Aminotransferase class V" evidence="12">
    <location>
        <begin position="5"/>
        <end position="350"/>
    </location>
</feature>
<feature type="binding site" evidence="11">
    <location>
        <position position="103"/>
    </location>
    <ligand>
        <name>pyridoxal 5'-phosphate</name>
        <dbReference type="ChEBI" id="CHEBI:597326"/>
    </ligand>
</feature>
<keyword evidence="14" id="KW-1185">Reference proteome</keyword>
<sequence>MTTRIHNFNAGPAALPLDVLQQAQAELLNFNNTGMSILEISHRSKPYEQVNAEAEANLKELLGLGENYRVLFLQGGASLQFAMVPLNFLPQGQTADYILSGSWSEKALKEAQLIGQTHVAATTAGENYRRVPGLAEIKPSASPAYIHLTSNNTIFGTQWAEFPSFGDIPLIADMSSDILCKPFDASKFALIYAGAQKNLGPAGVTIVIIRQDLLENSPGAIPTMLRYSTHAKNDSLYNTPPTFGVYMIHLVLRWIKAQGGLAGIEKQNRAKAGLIYDAIDQSGGYYRGHAEPDSRSLMNITFRLPNEELEQTFVAQAAQAGLGGLKGHRSVGGLRASVYNAVTRKSCQALRDFMLGFQQNNS</sequence>
<dbReference type="NCBIfam" id="NF003764">
    <property type="entry name" value="PRK05355.1"/>
    <property type="match status" value="1"/>
</dbReference>
<feature type="binding site" evidence="11">
    <location>
        <begin position="238"/>
        <end position="239"/>
    </location>
    <ligand>
        <name>pyridoxal 5'-phosphate</name>
        <dbReference type="ChEBI" id="CHEBI:597326"/>
    </ligand>
</feature>
<evidence type="ECO:0000256" key="3">
    <source>
        <dbReference type="ARBA" id="ARBA00006904"/>
    </source>
</evidence>
<comment type="function">
    <text evidence="1 11">Catalyzes the reversible conversion of 3-phosphohydroxypyruvate to phosphoserine and of 3-hydroxy-2-oxo-4-phosphonooxybutanoate to phosphohydroxythreonine.</text>
</comment>
<proteinExistence type="inferred from homology"/>
<dbReference type="FunFam" id="3.90.1150.10:FF:000006">
    <property type="entry name" value="Phosphoserine aminotransferase"/>
    <property type="match status" value="1"/>
</dbReference>
<dbReference type="PANTHER" id="PTHR43247">
    <property type="entry name" value="PHOSPHOSERINE AMINOTRANSFERASE"/>
    <property type="match status" value="1"/>
</dbReference>
<evidence type="ECO:0000256" key="1">
    <source>
        <dbReference type="ARBA" id="ARBA00003483"/>
    </source>
</evidence>